<evidence type="ECO:0000256" key="1">
    <source>
        <dbReference type="SAM" id="Phobius"/>
    </source>
</evidence>
<sequence>MAYTFAFVCTIRCKSFFIIYQNICIKITKRVHAIDIANSISSLFLKYLQLRTLIYIAFVIFCLRCWQNDKYKESHNYLGL</sequence>
<gene>
    <name evidence="2" type="ORF">BSTOLATCC_MIC28673</name>
</gene>
<keyword evidence="1" id="KW-0812">Transmembrane</keyword>
<organism evidence="2 3">
    <name type="scientific">Blepharisma stoltei</name>
    <dbReference type="NCBI Taxonomy" id="1481888"/>
    <lineage>
        <taxon>Eukaryota</taxon>
        <taxon>Sar</taxon>
        <taxon>Alveolata</taxon>
        <taxon>Ciliophora</taxon>
        <taxon>Postciliodesmatophora</taxon>
        <taxon>Heterotrichea</taxon>
        <taxon>Heterotrichida</taxon>
        <taxon>Blepharismidae</taxon>
        <taxon>Blepharisma</taxon>
    </lineage>
</organism>
<name>A0AAU9J6R5_9CILI</name>
<dbReference type="AlphaFoldDB" id="A0AAU9J6R5"/>
<evidence type="ECO:0000313" key="3">
    <source>
        <dbReference type="Proteomes" id="UP001162131"/>
    </source>
</evidence>
<keyword evidence="1" id="KW-0472">Membrane</keyword>
<keyword evidence="3" id="KW-1185">Reference proteome</keyword>
<protein>
    <submittedName>
        <fullName evidence="2">Uncharacterized protein</fullName>
    </submittedName>
</protein>
<dbReference type="EMBL" id="CAJZBQ010000028">
    <property type="protein sequence ID" value="CAG9321391.1"/>
    <property type="molecule type" value="Genomic_DNA"/>
</dbReference>
<keyword evidence="1" id="KW-1133">Transmembrane helix</keyword>
<accession>A0AAU9J6R5</accession>
<evidence type="ECO:0000313" key="2">
    <source>
        <dbReference type="EMBL" id="CAG9321391.1"/>
    </source>
</evidence>
<comment type="caution">
    <text evidence="2">The sequence shown here is derived from an EMBL/GenBank/DDBJ whole genome shotgun (WGS) entry which is preliminary data.</text>
</comment>
<proteinExistence type="predicted"/>
<dbReference type="Proteomes" id="UP001162131">
    <property type="component" value="Unassembled WGS sequence"/>
</dbReference>
<feature type="transmembrane region" description="Helical" evidence="1">
    <location>
        <begin position="48"/>
        <end position="66"/>
    </location>
</feature>
<reference evidence="2" key="1">
    <citation type="submission" date="2021-09" db="EMBL/GenBank/DDBJ databases">
        <authorList>
            <consortium name="AG Swart"/>
            <person name="Singh M."/>
            <person name="Singh A."/>
            <person name="Seah K."/>
            <person name="Emmerich C."/>
        </authorList>
    </citation>
    <scope>NUCLEOTIDE SEQUENCE</scope>
    <source>
        <strain evidence="2">ATCC30299</strain>
    </source>
</reference>